<dbReference type="EMBL" id="PNCM01000005">
    <property type="protein sequence ID" value="TMP83749.1"/>
    <property type="molecule type" value="Genomic_DNA"/>
</dbReference>
<organism evidence="1 2">
    <name type="scientific">Pseudoalteromonas phenolica</name>
    <dbReference type="NCBI Taxonomy" id="161398"/>
    <lineage>
        <taxon>Bacteria</taxon>
        <taxon>Pseudomonadati</taxon>
        <taxon>Pseudomonadota</taxon>
        <taxon>Gammaproteobacteria</taxon>
        <taxon>Alteromonadales</taxon>
        <taxon>Pseudoalteromonadaceae</taxon>
        <taxon>Pseudoalteromonas</taxon>
    </lineage>
</organism>
<dbReference type="PIRSF" id="PIRSF020481">
    <property type="entry name" value="BAP"/>
    <property type="match status" value="1"/>
</dbReference>
<reference evidence="1 2" key="1">
    <citation type="submission" date="2017-12" db="EMBL/GenBank/DDBJ databases">
        <authorList>
            <person name="Paulsen S."/>
            <person name="Gram L.K."/>
        </authorList>
    </citation>
    <scope>NUCLEOTIDE SEQUENCE [LARGE SCALE GENOMIC DNA]</scope>
    <source>
        <strain evidence="1 2">S1189</strain>
    </source>
</reference>
<dbReference type="Proteomes" id="UP000307362">
    <property type="component" value="Unassembled WGS sequence"/>
</dbReference>
<evidence type="ECO:0000313" key="2">
    <source>
        <dbReference type="Proteomes" id="UP000307362"/>
    </source>
</evidence>
<dbReference type="PANTHER" id="PTHR35862">
    <property type="entry name" value="FELS-2 PROPHAGE PROTEIN"/>
    <property type="match status" value="1"/>
</dbReference>
<dbReference type="InterPro" id="IPR052726">
    <property type="entry name" value="Phage_Baseplate_Hub"/>
</dbReference>
<dbReference type="OrthoDB" id="9793802at2"/>
<evidence type="ECO:0000313" key="1">
    <source>
        <dbReference type="EMBL" id="TMP83749.1"/>
    </source>
</evidence>
<reference evidence="2" key="2">
    <citation type="submission" date="2019-06" db="EMBL/GenBank/DDBJ databases">
        <title>Co-occurence of chitin degradation, pigmentation and bioactivity in marine Pseudoalteromonas.</title>
        <authorList>
            <person name="Sonnenschein E.C."/>
            <person name="Bech P.K."/>
        </authorList>
    </citation>
    <scope>NUCLEOTIDE SEQUENCE [LARGE SCALE GENOMIC DNA]</scope>
    <source>
        <strain evidence="2">S1189</strain>
    </source>
</reference>
<comment type="caution">
    <text evidence="1">The sequence shown here is derived from an EMBL/GenBank/DDBJ whole genome shotgun (WGS) entry which is preliminary data.</text>
</comment>
<dbReference type="PANTHER" id="PTHR35862:SF1">
    <property type="entry name" value="FELS-2 PROPHAGE PROTEIN"/>
    <property type="match status" value="1"/>
</dbReference>
<dbReference type="AlphaFoldDB" id="A0A5S3YYE1"/>
<name>A0A5S3YYE1_9GAMM</name>
<sequence length="279" mass="31626">MKSHDFDLSSLPQPDVIEALDYETIYQHRKSRFRQIAPQYAEALEIESDPLAVCMQVESYYELLLRQRINEAATANLLATAMHQDLDHLGAFYGLTRAEKEKDDNYRLRIRQKTLASSTAGSKDHYRNAALTAAPNSIRDVEVDSPEPGKVRVSVLFYSHVDAYTELEKVKSHVLSDSVKVLTDEVEVSFAQAVPIDVHAEIYLQDKVPDWVFTQLEGKLKEQWLNQAALGIAMTPSWISAQLHVEGVKHVEVFAPSQLVNIASNQYAKLREIKLCLMR</sequence>
<accession>A0A5S3YYE1</accession>
<proteinExistence type="predicted"/>
<dbReference type="RefSeq" id="WP_138566039.1">
    <property type="nucleotide sequence ID" value="NZ_PNCM01000005.1"/>
</dbReference>
<protein>
    <submittedName>
        <fullName evidence="1">Baseplate assembly protein</fullName>
    </submittedName>
</protein>
<dbReference type="InterPro" id="IPR014507">
    <property type="entry name" value="Baseplate_assembly_J_pred"/>
</dbReference>
<gene>
    <name evidence="1" type="ORF">CWB73_00955</name>
</gene>